<protein>
    <submittedName>
        <fullName evidence="1">Uncharacterized protein</fullName>
    </submittedName>
</protein>
<dbReference type="Proteomes" id="UP000320176">
    <property type="component" value="Unassembled WGS sequence"/>
</dbReference>
<gene>
    <name evidence="1" type="ORF">Pla52n_50610</name>
</gene>
<keyword evidence="2" id="KW-1185">Reference proteome</keyword>
<sequence>MTNTAEIHFHQPEQVSVYADSSPHNDDDRTGEILLISLFSLRMLSNLGTNDVSCAIAEWFLALTSQTIVLAPSINSSGFELIPYPGNKGRYSFASSIESQGATSPHFRFKAHGFGFFAKNMDRHAPVGVEAIVKHYAIKRSQDYAFLMGLQTALRACGYAYLNSGIGLVNQLRIGMSAAEQGTKMMNGIDS</sequence>
<dbReference type="AlphaFoldDB" id="A0A5C6AH86"/>
<comment type="caution">
    <text evidence="1">The sequence shown here is derived from an EMBL/GenBank/DDBJ whole genome shotgun (WGS) entry which is preliminary data.</text>
</comment>
<accession>A0A5C6AH86</accession>
<evidence type="ECO:0000313" key="2">
    <source>
        <dbReference type="Proteomes" id="UP000320176"/>
    </source>
</evidence>
<name>A0A5C6AH86_9BACT</name>
<reference evidence="1 2" key="1">
    <citation type="submission" date="2019-02" db="EMBL/GenBank/DDBJ databases">
        <title>Deep-cultivation of Planctomycetes and their phenomic and genomic characterization uncovers novel biology.</title>
        <authorList>
            <person name="Wiegand S."/>
            <person name="Jogler M."/>
            <person name="Boedeker C."/>
            <person name="Pinto D."/>
            <person name="Vollmers J."/>
            <person name="Rivas-Marin E."/>
            <person name="Kohn T."/>
            <person name="Peeters S.H."/>
            <person name="Heuer A."/>
            <person name="Rast P."/>
            <person name="Oberbeckmann S."/>
            <person name="Bunk B."/>
            <person name="Jeske O."/>
            <person name="Meyerdierks A."/>
            <person name="Storesund J.E."/>
            <person name="Kallscheuer N."/>
            <person name="Luecker S."/>
            <person name="Lage O.M."/>
            <person name="Pohl T."/>
            <person name="Merkel B.J."/>
            <person name="Hornburger P."/>
            <person name="Mueller R.-W."/>
            <person name="Bruemmer F."/>
            <person name="Labrenz M."/>
            <person name="Spormann A.M."/>
            <person name="Op Den Camp H."/>
            <person name="Overmann J."/>
            <person name="Amann R."/>
            <person name="Jetten M.S.M."/>
            <person name="Mascher T."/>
            <person name="Medema M.H."/>
            <person name="Devos D.P."/>
            <person name="Kaster A.-K."/>
            <person name="Ovreas L."/>
            <person name="Rohde M."/>
            <person name="Galperin M.Y."/>
            <person name="Jogler C."/>
        </authorList>
    </citation>
    <scope>NUCLEOTIDE SEQUENCE [LARGE SCALE GENOMIC DNA]</scope>
    <source>
        <strain evidence="1 2">Pla52n</strain>
    </source>
</reference>
<evidence type="ECO:0000313" key="1">
    <source>
        <dbReference type="EMBL" id="TWT98545.1"/>
    </source>
</evidence>
<organism evidence="1 2">
    <name type="scientific">Stieleria varia</name>
    <dbReference type="NCBI Taxonomy" id="2528005"/>
    <lineage>
        <taxon>Bacteria</taxon>
        <taxon>Pseudomonadati</taxon>
        <taxon>Planctomycetota</taxon>
        <taxon>Planctomycetia</taxon>
        <taxon>Pirellulales</taxon>
        <taxon>Pirellulaceae</taxon>
        <taxon>Stieleria</taxon>
    </lineage>
</organism>
<dbReference type="EMBL" id="SJPN01000006">
    <property type="protein sequence ID" value="TWT98545.1"/>
    <property type="molecule type" value="Genomic_DNA"/>
</dbReference>
<dbReference type="RefSeq" id="WP_146522103.1">
    <property type="nucleotide sequence ID" value="NZ_CP151726.1"/>
</dbReference>
<proteinExistence type="predicted"/>